<dbReference type="NCBIfam" id="TIGR00266">
    <property type="entry name" value="TIGR00266 family protein"/>
    <property type="match status" value="1"/>
</dbReference>
<dbReference type="Proteomes" id="UP000706151">
    <property type="component" value="Unassembled WGS sequence"/>
</dbReference>
<comment type="caution">
    <text evidence="1">The sequence shown here is derived from an EMBL/GenBank/DDBJ whole genome shotgun (WGS) entry which is preliminary data.</text>
</comment>
<dbReference type="AlphaFoldDB" id="A0A935W4V5"/>
<dbReference type="InterPro" id="IPR002838">
    <property type="entry name" value="AIM24"/>
</dbReference>
<dbReference type="PANTHER" id="PTHR31801:SF0">
    <property type="entry name" value="ALTERED INHERITANCE OF MITOCHONDRIA PROTEIN 24, MITOCHONDRIAL"/>
    <property type="match status" value="1"/>
</dbReference>
<accession>A0A935W4V5</accession>
<evidence type="ECO:0000313" key="2">
    <source>
        <dbReference type="Proteomes" id="UP000706151"/>
    </source>
</evidence>
<dbReference type="InterPro" id="IPR016031">
    <property type="entry name" value="Trp_RNA-bd_attenuator-like_dom"/>
</dbReference>
<dbReference type="Pfam" id="PF01987">
    <property type="entry name" value="AIM24"/>
    <property type="match status" value="1"/>
</dbReference>
<sequence length="241" mass="25851">MTVFTSTGDIDPFLHVALKRGDRIYCESDAMVMMEATLDLKGDMSGGLGSAIMRRFANGESFFRQQIEATRGDGDCLLSPMLPGALEIIEVGERQYLLSDGAFVAATSGTEMKVRMQNISSALFAQSGGFFVMETSGKGQVVVSGFGSMFQLEVAPGREVIIDNSHVVCWDSTLHYEISVTTGSAGGGLGGMIGNFVNSMKSGEGIVLRFSGSGKVFVCSRNRDSFVDWIRKETSGGRTSR</sequence>
<protein>
    <submittedName>
        <fullName evidence="1">TIGR00266 family protein</fullName>
    </submittedName>
</protein>
<dbReference type="PANTHER" id="PTHR31801">
    <property type="entry name" value="ALTERED INHERITANCE OF MITOCHONDRIA PROTEIN 24, MITOCHONDRIAL"/>
    <property type="match status" value="1"/>
</dbReference>
<dbReference type="InterPro" id="IPR036983">
    <property type="entry name" value="AIM24_sf"/>
</dbReference>
<evidence type="ECO:0000313" key="1">
    <source>
        <dbReference type="EMBL" id="MBK7954494.1"/>
    </source>
</evidence>
<name>A0A935W4V5_9PROT</name>
<organism evidence="1 2">
    <name type="scientific">Candidatus Accumulibacter affinis</name>
    <dbReference type="NCBI Taxonomy" id="2954384"/>
    <lineage>
        <taxon>Bacteria</taxon>
        <taxon>Pseudomonadati</taxon>
        <taxon>Pseudomonadota</taxon>
        <taxon>Betaproteobacteria</taxon>
        <taxon>Candidatus Accumulibacter</taxon>
    </lineage>
</organism>
<reference evidence="1 2" key="1">
    <citation type="submission" date="2020-10" db="EMBL/GenBank/DDBJ databases">
        <title>Connecting structure to function with the recovery of over 1000 high-quality activated sludge metagenome-assembled genomes encoding full-length rRNA genes using long-read sequencing.</title>
        <authorList>
            <person name="Singleton C.M."/>
            <person name="Petriglieri F."/>
            <person name="Kristensen J.M."/>
            <person name="Kirkegaard R.H."/>
            <person name="Michaelsen T.Y."/>
            <person name="Andersen M.H."/>
            <person name="Karst S.M."/>
            <person name="Dueholm M.S."/>
            <person name="Nielsen P.H."/>
            <person name="Albertsen M."/>
        </authorList>
    </citation>
    <scope>NUCLEOTIDE SEQUENCE [LARGE SCALE GENOMIC DNA]</scope>
    <source>
        <strain evidence="1">Fred_18-Q3-R57-64_BAT3C.720</strain>
    </source>
</reference>
<proteinExistence type="predicted"/>
<gene>
    <name evidence="1" type="ORF">IPK02_11345</name>
</gene>
<dbReference type="EMBL" id="JADJOT010000009">
    <property type="protein sequence ID" value="MBK7954494.1"/>
    <property type="molecule type" value="Genomic_DNA"/>
</dbReference>
<dbReference type="SUPFAM" id="SSF51219">
    <property type="entry name" value="TRAP-like"/>
    <property type="match status" value="1"/>
</dbReference>
<dbReference type="Gene3D" id="3.60.160.10">
    <property type="entry name" value="Mitochondrial biogenesis AIM24"/>
    <property type="match status" value="1"/>
</dbReference>